<evidence type="ECO:0000259" key="6">
    <source>
        <dbReference type="Pfam" id="PF07980"/>
    </source>
</evidence>
<comment type="caution">
    <text evidence="7">The sequence shown here is derived from an EMBL/GenBank/DDBJ whole genome shotgun (WGS) entry which is preliminary data.</text>
</comment>
<gene>
    <name evidence="7" type="ORF">MKP09_10505</name>
</gene>
<evidence type="ECO:0000256" key="4">
    <source>
        <dbReference type="ARBA" id="ARBA00023136"/>
    </source>
</evidence>
<dbReference type="InterPro" id="IPR011990">
    <property type="entry name" value="TPR-like_helical_dom_sf"/>
</dbReference>
<dbReference type="Gene3D" id="1.25.40.390">
    <property type="match status" value="1"/>
</dbReference>
<evidence type="ECO:0000256" key="5">
    <source>
        <dbReference type="ARBA" id="ARBA00023237"/>
    </source>
</evidence>
<protein>
    <submittedName>
        <fullName evidence="7">RagB/SusD family nutrient uptake outer membrane protein</fullName>
    </submittedName>
</protein>
<organism evidence="7 8">
    <name type="scientific">Niabella ginsengisoli</name>
    <dbReference type="NCBI Taxonomy" id="522298"/>
    <lineage>
        <taxon>Bacteria</taxon>
        <taxon>Pseudomonadati</taxon>
        <taxon>Bacteroidota</taxon>
        <taxon>Chitinophagia</taxon>
        <taxon>Chitinophagales</taxon>
        <taxon>Chitinophagaceae</taxon>
        <taxon>Niabella</taxon>
    </lineage>
</organism>
<evidence type="ECO:0000256" key="1">
    <source>
        <dbReference type="ARBA" id="ARBA00004442"/>
    </source>
</evidence>
<comment type="similarity">
    <text evidence="2">Belongs to the SusD family.</text>
</comment>
<keyword evidence="5" id="KW-0998">Cell outer membrane</keyword>
<evidence type="ECO:0000256" key="3">
    <source>
        <dbReference type="ARBA" id="ARBA00022729"/>
    </source>
</evidence>
<dbReference type="InterPro" id="IPR012944">
    <property type="entry name" value="SusD_RagB_dom"/>
</dbReference>
<name>A0ABS9SIV7_9BACT</name>
<reference evidence="7 8" key="1">
    <citation type="submission" date="2022-02" db="EMBL/GenBank/DDBJ databases">
        <authorList>
            <person name="Min J."/>
        </authorList>
    </citation>
    <scope>NUCLEOTIDE SEQUENCE [LARGE SCALE GENOMIC DNA]</scope>
    <source>
        <strain evidence="7 8">GR10-1</strain>
    </source>
</reference>
<comment type="subcellular location">
    <subcellularLocation>
        <location evidence="1">Cell outer membrane</location>
    </subcellularLocation>
</comment>
<dbReference type="Proteomes" id="UP001202248">
    <property type="component" value="Unassembled WGS sequence"/>
</dbReference>
<keyword evidence="8" id="KW-1185">Reference proteome</keyword>
<feature type="domain" description="RagB/SusD" evidence="6">
    <location>
        <begin position="19"/>
        <end position="108"/>
    </location>
</feature>
<keyword evidence="3" id="KW-0732">Signal</keyword>
<evidence type="ECO:0000313" key="8">
    <source>
        <dbReference type="Proteomes" id="UP001202248"/>
    </source>
</evidence>
<dbReference type="Pfam" id="PF07980">
    <property type="entry name" value="SusD_RagB"/>
    <property type="match status" value="1"/>
</dbReference>
<evidence type="ECO:0000313" key="7">
    <source>
        <dbReference type="EMBL" id="MCH5598312.1"/>
    </source>
</evidence>
<keyword evidence="4" id="KW-0472">Membrane</keyword>
<evidence type="ECO:0000256" key="2">
    <source>
        <dbReference type="ARBA" id="ARBA00006275"/>
    </source>
</evidence>
<dbReference type="SUPFAM" id="SSF48452">
    <property type="entry name" value="TPR-like"/>
    <property type="match status" value="1"/>
</dbReference>
<dbReference type="EMBL" id="JAKWBL010000001">
    <property type="protein sequence ID" value="MCH5598312.1"/>
    <property type="molecule type" value="Genomic_DNA"/>
</dbReference>
<dbReference type="RefSeq" id="WP_240828314.1">
    <property type="nucleotide sequence ID" value="NZ_JAKWBL010000001.1"/>
</dbReference>
<proteinExistence type="inferred from homology"/>
<sequence length="144" mass="16340">MFTKIAIVGPLASTGATNSNSVFTVYGSPIVFSRAEEVILLQAETKAVLGNTSMALDLLNLLRVDRKLSRLPPTVDVVDEIFKERKKELIGEAWHWFDLIRYKKIKNNDPEFNNLITKGGIYWPVAQEVLNANNSLEQTQYWKN</sequence>
<accession>A0ABS9SIV7</accession>